<evidence type="ECO:0000313" key="9">
    <source>
        <dbReference type="Proteomes" id="UP000228921"/>
    </source>
</evidence>
<evidence type="ECO:0000256" key="1">
    <source>
        <dbReference type="ARBA" id="ARBA00004651"/>
    </source>
</evidence>
<dbReference type="GO" id="GO:0005886">
    <property type="term" value="C:plasma membrane"/>
    <property type="evidence" value="ECO:0007669"/>
    <property type="project" value="UniProtKB-SubCell"/>
</dbReference>
<dbReference type="InterPro" id="IPR011701">
    <property type="entry name" value="MFS"/>
</dbReference>
<evidence type="ECO:0000256" key="5">
    <source>
        <dbReference type="ARBA" id="ARBA00023136"/>
    </source>
</evidence>
<dbReference type="SUPFAM" id="SSF103473">
    <property type="entry name" value="MFS general substrate transporter"/>
    <property type="match status" value="1"/>
</dbReference>
<feature type="transmembrane region" description="Helical" evidence="6">
    <location>
        <begin position="29"/>
        <end position="51"/>
    </location>
</feature>
<feature type="transmembrane region" description="Helical" evidence="6">
    <location>
        <begin position="266"/>
        <end position="287"/>
    </location>
</feature>
<evidence type="ECO:0000313" key="8">
    <source>
        <dbReference type="EMBL" id="PJF30950.1"/>
    </source>
</evidence>
<feature type="transmembrane region" description="Helical" evidence="6">
    <location>
        <begin position="451"/>
        <end position="474"/>
    </location>
</feature>
<feature type="transmembrane region" description="Helical" evidence="6">
    <location>
        <begin position="307"/>
        <end position="327"/>
    </location>
</feature>
<feature type="transmembrane region" description="Helical" evidence="6">
    <location>
        <begin position="542"/>
        <end position="566"/>
    </location>
</feature>
<dbReference type="EMBL" id="PGTK01000005">
    <property type="protein sequence ID" value="PJF30950.1"/>
    <property type="molecule type" value="Genomic_DNA"/>
</dbReference>
<keyword evidence="3 6" id="KW-0812">Transmembrane</keyword>
<organism evidence="8 9">
    <name type="scientific">Candidatus Thermofonsia Clade 1 bacterium</name>
    <dbReference type="NCBI Taxonomy" id="2364210"/>
    <lineage>
        <taxon>Bacteria</taxon>
        <taxon>Bacillati</taxon>
        <taxon>Chloroflexota</taxon>
        <taxon>Candidatus Thermofontia</taxon>
        <taxon>Candidatus Thermofonsia Clade 1</taxon>
    </lineage>
</organism>
<sequence>MTSILTEAPSALQTEEKPINAHLTERRRWLIIALVLVPVFVGSIDLTIISAILPEVLIRLNIPVDTNLGTAAWLVTGYLLAYTVSMALMGRFSDMVGRRSAFLVCLALFIVGSWWVATAHLFPTALLNDIARRYFGLRPDLNQLTLLAVIIGRVVQALGAGAVVPVSLALVADLYPPERRAAAVGFVGAMDTLGWVLGHLYGGVMVGFFQQNGEAIRLWLGGLGLALPAPDWRTLFWLNVPMGIFAFVLMIFALRGVQHPISKGRFDLIGAALIAASLTCLVLGLGGNTDVTGATSLQALQAQATESPYNLALLGLTAALFVAFLLWEWRQEHPILELHLFRKRAVSAATLTNLLIGFLLMLGLVSVPLLINLRAENASAEAIARAAERAGVLLSTLTIPMALAAVPGAWLSGRIGFRNTVLGGIILAIIGFVLAGSTWRADTPELVMSLHLILIGVGLGLTIAPIGTVVINAVDATRRGVASALVLIMRYLGMTIAIPSMTTYAFSRLNYMVSLARESFALDWSAEQIQRESVRVYFESGVAVIAEMLLIGALIGVVALLPALWLRGKQPNSPTSTQNGV</sequence>
<proteinExistence type="predicted"/>
<accession>A0A2M8P077</accession>
<comment type="subcellular location">
    <subcellularLocation>
        <location evidence="1">Cell membrane</location>
        <topology evidence="1">Multi-pass membrane protein</topology>
    </subcellularLocation>
</comment>
<evidence type="ECO:0000256" key="3">
    <source>
        <dbReference type="ARBA" id="ARBA00022692"/>
    </source>
</evidence>
<feature type="transmembrane region" description="Helical" evidence="6">
    <location>
        <begin position="71"/>
        <end position="89"/>
    </location>
</feature>
<dbReference type="Gene3D" id="1.20.1250.20">
    <property type="entry name" value="MFS general substrate transporter like domains"/>
    <property type="match status" value="2"/>
</dbReference>
<feature type="transmembrane region" description="Helical" evidence="6">
    <location>
        <begin position="348"/>
        <end position="371"/>
    </location>
</feature>
<feature type="transmembrane region" description="Helical" evidence="6">
    <location>
        <begin position="420"/>
        <end position="439"/>
    </location>
</feature>
<dbReference type="Pfam" id="PF07690">
    <property type="entry name" value="MFS_1"/>
    <property type="match status" value="1"/>
</dbReference>
<dbReference type="CDD" id="cd17321">
    <property type="entry name" value="MFS_MMR_MDR_like"/>
    <property type="match status" value="1"/>
</dbReference>
<dbReference type="InterPro" id="IPR036259">
    <property type="entry name" value="MFS_trans_sf"/>
</dbReference>
<dbReference type="Proteomes" id="UP000228921">
    <property type="component" value="Unassembled WGS sequence"/>
</dbReference>
<dbReference type="PANTHER" id="PTHR23501">
    <property type="entry name" value="MAJOR FACILITATOR SUPERFAMILY"/>
    <property type="match status" value="1"/>
</dbReference>
<evidence type="ECO:0000259" key="7">
    <source>
        <dbReference type="PROSITE" id="PS50850"/>
    </source>
</evidence>
<feature type="domain" description="Major facilitator superfamily (MFS) profile" evidence="7">
    <location>
        <begin position="31"/>
        <end position="571"/>
    </location>
</feature>
<dbReference type="PROSITE" id="PS50850">
    <property type="entry name" value="MFS"/>
    <property type="match status" value="1"/>
</dbReference>
<evidence type="ECO:0000256" key="4">
    <source>
        <dbReference type="ARBA" id="ARBA00022989"/>
    </source>
</evidence>
<evidence type="ECO:0000256" key="2">
    <source>
        <dbReference type="ARBA" id="ARBA00022448"/>
    </source>
</evidence>
<dbReference type="PANTHER" id="PTHR23501:SF191">
    <property type="entry name" value="VACUOLAR BASIC AMINO ACID TRANSPORTER 4"/>
    <property type="match status" value="1"/>
</dbReference>
<dbReference type="GO" id="GO:0022857">
    <property type="term" value="F:transmembrane transporter activity"/>
    <property type="evidence" value="ECO:0007669"/>
    <property type="project" value="InterPro"/>
</dbReference>
<feature type="transmembrane region" description="Helical" evidence="6">
    <location>
        <begin position="391"/>
        <end position="413"/>
    </location>
</feature>
<feature type="transmembrane region" description="Helical" evidence="6">
    <location>
        <begin position="481"/>
        <end position="506"/>
    </location>
</feature>
<keyword evidence="2" id="KW-0813">Transport</keyword>
<feature type="transmembrane region" description="Helical" evidence="6">
    <location>
        <begin position="146"/>
        <end position="171"/>
    </location>
</feature>
<dbReference type="AlphaFoldDB" id="A0A2M8P077"/>
<evidence type="ECO:0000256" key="6">
    <source>
        <dbReference type="SAM" id="Phobius"/>
    </source>
</evidence>
<feature type="transmembrane region" description="Helical" evidence="6">
    <location>
        <begin position="101"/>
        <end position="126"/>
    </location>
</feature>
<keyword evidence="5 6" id="KW-0472">Membrane</keyword>
<feature type="transmembrane region" description="Helical" evidence="6">
    <location>
        <begin position="183"/>
        <end position="209"/>
    </location>
</feature>
<feature type="transmembrane region" description="Helical" evidence="6">
    <location>
        <begin position="235"/>
        <end position="254"/>
    </location>
</feature>
<protein>
    <submittedName>
        <fullName evidence="8">MFS transporter</fullName>
    </submittedName>
</protein>
<comment type="caution">
    <text evidence="8">The sequence shown here is derived from an EMBL/GenBank/DDBJ whole genome shotgun (WGS) entry which is preliminary data.</text>
</comment>
<reference evidence="8 9" key="1">
    <citation type="submission" date="2017-11" db="EMBL/GenBank/DDBJ databases">
        <title>Evolution of Phototrophy in the Chloroflexi Phylum Driven by Horizontal Gene Transfer.</title>
        <authorList>
            <person name="Ward L.M."/>
            <person name="Hemp J."/>
            <person name="Shih P.M."/>
            <person name="Mcglynn S.E."/>
            <person name="Fischer W."/>
        </authorList>
    </citation>
    <scope>NUCLEOTIDE SEQUENCE [LARGE SCALE GENOMIC DNA]</scope>
    <source>
        <strain evidence="8">CP2_2F</strain>
    </source>
</reference>
<name>A0A2M8P077_9CHLR</name>
<dbReference type="InterPro" id="IPR020846">
    <property type="entry name" value="MFS_dom"/>
</dbReference>
<gene>
    <name evidence="8" type="ORF">CUN51_05560</name>
</gene>
<keyword evidence="4 6" id="KW-1133">Transmembrane helix</keyword>